<keyword evidence="3" id="KW-1185">Reference proteome</keyword>
<dbReference type="AlphaFoldDB" id="A0A9W9VDV0"/>
<dbReference type="GeneID" id="81375239"/>
<evidence type="ECO:0000313" key="2">
    <source>
        <dbReference type="EMBL" id="KAJ5378503.1"/>
    </source>
</evidence>
<reference evidence="2" key="1">
    <citation type="submission" date="2022-12" db="EMBL/GenBank/DDBJ databases">
        <authorList>
            <person name="Petersen C."/>
        </authorList>
    </citation>
    <scope>NUCLEOTIDE SEQUENCE</scope>
    <source>
        <strain evidence="2">IBT 29677</strain>
    </source>
</reference>
<reference evidence="2" key="2">
    <citation type="journal article" date="2023" name="IMA Fungus">
        <title>Comparative genomic study of the Penicillium genus elucidates a diverse pangenome and 15 lateral gene transfer events.</title>
        <authorList>
            <person name="Petersen C."/>
            <person name="Sorensen T."/>
            <person name="Nielsen M.R."/>
            <person name="Sondergaard T.E."/>
            <person name="Sorensen J.L."/>
            <person name="Fitzpatrick D.A."/>
            <person name="Frisvad J.C."/>
            <person name="Nielsen K.L."/>
        </authorList>
    </citation>
    <scope>NUCLEOTIDE SEQUENCE</scope>
    <source>
        <strain evidence="2">IBT 29677</strain>
    </source>
</reference>
<feature type="compositionally biased region" description="Polar residues" evidence="1">
    <location>
        <begin position="80"/>
        <end position="95"/>
    </location>
</feature>
<gene>
    <name evidence="2" type="ORF">N7509_011622</name>
</gene>
<dbReference type="Proteomes" id="UP001147747">
    <property type="component" value="Unassembled WGS sequence"/>
</dbReference>
<accession>A0A9W9VDV0</accession>
<evidence type="ECO:0000313" key="3">
    <source>
        <dbReference type="Proteomes" id="UP001147747"/>
    </source>
</evidence>
<feature type="region of interest" description="Disordered" evidence="1">
    <location>
        <begin position="124"/>
        <end position="151"/>
    </location>
</feature>
<feature type="compositionally biased region" description="Polar residues" evidence="1">
    <location>
        <begin position="59"/>
        <end position="72"/>
    </location>
</feature>
<proteinExistence type="predicted"/>
<name>A0A9W9VDV0_9EURO</name>
<feature type="region of interest" description="Disordered" evidence="1">
    <location>
        <begin position="57"/>
        <end position="95"/>
    </location>
</feature>
<organism evidence="2 3">
    <name type="scientific">Penicillium cosmopolitanum</name>
    <dbReference type="NCBI Taxonomy" id="1131564"/>
    <lineage>
        <taxon>Eukaryota</taxon>
        <taxon>Fungi</taxon>
        <taxon>Dikarya</taxon>
        <taxon>Ascomycota</taxon>
        <taxon>Pezizomycotina</taxon>
        <taxon>Eurotiomycetes</taxon>
        <taxon>Eurotiomycetidae</taxon>
        <taxon>Eurotiales</taxon>
        <taxon>Aspergillaceae</taxon>
        <taxon>Penicillium</taxon>
    </lineage>
</organism>
<feature type="compositionally biased region" description="Basic and acidic residues" evidence="1">
    <location>
        <begin position="21"/>
        <end position="40"/>
    </location>
</feature>
<sequence length="173" mass="19833">MFTGGLGLSAIPLSGWRSKQRPREMDAFDELSPKHAETQKRTPTLIRLSKSVYLGVISHRSTSSRPTNARQNVRSRRKNMGQQSPWDPRTNQSDQQCLISDSRHESRMPRAEHGRLLVRVTDEEKAMSVTETPEKHRDRSLTNGPGHCHTAQTRLKAPGKRLYRAASRNLRWR</sequence>
<comment type="caution">
    <text evidence="2">The sequence shown here is derived from an EMBL/GenBank/DDBJ whole genome shotgun (WGS) entry which is preliminary data.</text>
</comment>
<feature type="compositionally biased region" description="Basic and acidic residues" evidence="1">
    <location>
        <begin position="124"/>
        <end position="140"/>
    </location>
</feature>
<dbReference type="RefSeq" id="XP_056482289.1">
    <property type="nucleotide sequence ID" value="XM_056636259.1"/>
</dbReference>
<protein>
    <submittedName>
        <fullName evidence="2">Uncharacterized protein</fullName>
    </submittedName>
</protein>
<evidence type="ECO:0000256" key="1">
    <source>
        <dbReference type="SAM" id="MobiDB-lite"/>
    </source>
</evidence>
<feature type="region of interest" description="Disordered" evidence="1">
    <location>
        <begin position="17"/>
        <end position="41"/>
    </location>
</feature>
<dbReference type="OrthoDB" id="4341087at2759"/>
<dbReference type="EMBL" id="JAPZBU010000011">
    <property type="protein sequence ID" value="KAJ5378503.1"/>
    <property type="molecule type" value="Genomic_DNA"/>
</dbReference>